<keyword evidence="2" id="KW-1162">Viral penetration into host cytoplasm</keyword>
<accession>A0A6J5S7D0</accession>
<keyword evidence="2" id="KW-1160">Virus entry into host cell</keyword>
<evidence type="ECO:0000256" key="1">
    <source>
        <dbReference type="ARBA" id="ARBA00022950"/>
    </source>
</evidence>
<gene>
    <name evidence="4" type="ORF">UFOVP1268_19</name>
    <name evidence="5" type="ORF">UFOVP1395_2</name>
</gene>
<evidence type="ECO:0000313" key="4">
    <source>
        <dbReference type="EMBL" id="CAB4194670.1"/>
    </source>
</evidence>
<dbReference type="Gene3D" id="1.20.1270.210">
    <property type="match status" value="1"/>
</dbReference>
<organism evidence="5">
    <name type="scientific">uncultured Caudovirales phage</name>
    <dbReference type="NCBI Taxonomy" id="2100421"/>
    <lineage>
        <taxon>Viruses</taxon>
        <taxon>Duplodnaviria</taxon>
        <taxon>Heunggongvirae</taxon>
        <taxon>Uroviricota</taxon>
        <taxon>Caudoviricetes</taxon>
        <taxon>Peduoviridae</taxon>
        <taxon>Maltschvirus</taxon>
        <taxon>Maltschvirus maltsch</taxon>
    </lineage>
</organism>
<dbReference type="Pfam" id="PF04860">
    <property type="entry name" value="Phage_portal"/>
    <property type="match status" value="1"/>
</dbReference>
<dbReference type="Gene3D" id="3.30.1120.70">
    <property type="match status" value="1"/>
</dbReference>
<dbReference type="EMBL" id="LR797215">
    <property type="protein sequence ID" value="CAB4194670.1"/>
    <property type="molecule type" value="Genomic_DNA"/>
</dbReference>
<evidence type="ECO:0000256" key="2">
    <source>
        <dbReference type="ARBA" id="ARBA00023009"/>
    </source>
</evidence>
<protein>
    <submittedName>
        <fullName evidence="5">Bacteriophage/Gene transfer agent portal protein</fullName>
    </submittedName>
</protein>
<sequence>MALFNKVNKAAIGTTIKAAATGSNVGASQLDNYYAFTQGATRQRSMAVPAITRARDLLASVIGCTPLSMYNEMWNPVTRTLEQIQIAPRAWTRQLDPSLPNSTTLAWLFDDLFFTQRAFLYITERSSDGYPKAFQRMPSAMVLTQDQAGPVFFAPSKQIMFSGLPIDHRDVVQFISPIQGLLFTSPNAVLTSLKLEQARLRNSSSLLPTGVLRQVAGEPLSAEELQQLGQSFENARLTNSVAVLNEFVTYTETNSDASKQMLVAASEYQSLEIARLANCPPYLLGVATGSYSYQNSTQARQDLYMFGAKLFMDCIAETLSMGNVLPRGTYCKFDIDDYLSESYLSEYDTPAEVEEVGVMPNA</sequence>
<reference evidence="5" key="1">
    <citation type="submission" date="2020-05" db="EMBL/GenBank/DDBJ databases">
        <authorList>
            <person name="Chiriac C."/>
            <person name="Salcher M."/>
            <person name="Ghai R."/>
            <person name="Kavagutti S V."/>
        </authorList>
    </citation>
    <scope>NUCLEOTIDE SEQUENCE</scope>
</reference>
<dbReference type="Gene3D" id="3.40.140.120">
    <property type="match status" value="1"/>
</dbReference>
<proteinExistence type="predicted"/>
<keyword evidence="1" id="KW-0118">Viral capsid assembly</keyword>
<keyword evidence="2" id="KW-1171">Viral genome ejection through host cell envelope</keyword>
<dbReference type="InterPro" id="IPR006944">
    <property type="entry name" value="Phage/GTA_portal"/>
</dbReference>
<keyword evidence="1" id="KW-1188">Viral release from host cell</keyword>
<evidence type="ECO:0000313" key="5">
    <source>
        <dbReference type="EMBL" id="CAB4204362.1"/>
    </source>
</evidence>
<keyword evidence="3" id="KW-0231">Viral genome packaging</keyword>
<evidence type="ECO:0000256" key="3">
    <source>
        <dbReference type="ARBA" id="ARBA00023219"/>
    </source>
</evidence>
<name>A0A6J5S7D0_9CAUD</name>
<dbReference type="EMBL" id="LR797346">
    <property type="protein sequence ID" value="CAB4204362.1"/>
    <property type="molecule type" value="Genomic_DNA"/>
</dbReference>